<dbReference type="PANTHER" id="PTHR37437:SF7">
    <property type="entry name" value="LIPOCALIN-RELATED PROTEIN"/>
    <property type="match status" value="1"/>
</dbReference>
<evidence type="ECO:0000256" key="8">
    <source>
        <dbReference type="SAM" id="Coils"/>
    </source>
</evidence>
<feature type="domain" description="Helicase ATP-binding" evidence="10">
    <location>
        <begin position="415"/>
        <end position="552"/>
    </location>
</feature>
<dbReference type="PROSITE" id="PS51195">
    <property type="entry name" value="Q_MOTIF"/>
    <property type="match status" value="1"/>
</dbReference>
<dbReference type="SUPFAM" id="SSF50814">
    <property type="entry name" value="Lipocalins"/>
    <property type="match status" value="1"/>
</dbReference>
<sequence>FDLDANRSLRTPRQEPSTGSQTEAQIPGSSVASAPLFQPINNDLPSQFKFSEKDKEAVDKATTFTNSLLERLGLASNQKADNQKELRRHPAPAFYQTDDLTGLGADLASNRIDLQGLASGQIPGLAPIPVPGFAGPQDAPTVPGVNTIPGLSNFNYIVGQLVPQMIPPTNTLLGSSISRLLPKDATKNLAKNVFRAVHPAAENVDVARMMGRWFQVITSPHVIREACTVSHFGALTNNTYSATFTILKFYREGNSNGPPRFSLGYGFKAGDTGQFLLHSSNSPDAEPFWVIKLGPLNEYNQYDYAVVSNWVRYPVFVIARDPERFHQSHMKQVLQFLEDNNYINVVTKAFNLISPVDYSQLVKLLKRCFYYVLHTTTFMEHSCVNFRDIGITTWLTKQLEELNLRHPTPVQINCIPKILEGSDVLGCAKTGTGKTLAFVLPILQQLSSDPFGIFALILTPTRELAFQIGDQLNALGRQLNLKCSIIVGGRHQMAQAQELVRRPHIVIATPGRLADHLQSDMLGIARLLSTIRFLVLDEADRLLDPAYALQLSIRKPYFFEEKDQIQTVKGLEQRFVLCPRTSGRIRIMICTDVAARGLDIPHVDLVVNHNVPRCPKSYLHRVGRSARAGRFGAAVTFVTQHDVLLLRSIEQVIGEKMEQIEVPHHEVTLYAAKVLATKREAEIRLENQDNNSDERKENWRRKELILQGMDDKLIEKEISRWKDNRKSKPILRRRKKQKKRLNK</sequence>
<dbReference type="FunFam" id="2.40.128.20:FF:000019">
    <property type="entry name" value="LiPocalin-Related protein"/>
    <property type="match status" value="1"/>
</dbReference>
<dbReference type="AlphaFoldDB" id="A0A915N6J0"/>
<dbReference type="Pfam" id="PF00270">
    <property type="entry name" value="DEAD"/>
    <property type="match status" value="1"/>
</dbReference>
<dbReference type="PROSITE" id="PS00039">
    <property type="entry name" value="DEAD_ATP_HELICASE"/>
    <property type="match status" value="1"/>
</dbReference>
<dbReference type="CDD" id="cd18787">
    <property type="entry name" value="SF2_C_DEAD"/>
    <property type="match status" value="1"/>
</dbReference>
<dbReference type="Pfam" id="PF00271">
    <property type="entry name" value="Helicase_C"/>
    <property type="match status" value="1"/>
</dbReference>
<dbReference type="GO" id="GO:0016787">
    <property type="term" value="F:hydrolase activity"/>
    <property type="evidence" value="ECO:0007669"/>
    <property type="project" value="UniProtKB-KW"/>
</dbReference>
<comment type="similarity">
    <text evidence="7">Belongs to the DEAD box helicase family.</text>
</comment>
<dbReference type="InterPro" id="IPR014001">
    <property type="entry name" value="Helicase_ATP-bd"/>
</dbReference>
<dbReference type="WBParaSite" id="scaffold7297_cov267.g11884">
    <property type="protein sequence ID" value="scaffold7297_cov267.g11884"/>
    <property type="gene ID" value="scaffold7297_cov267.g11884"/>
</dbReference>
<dbReference type="CDD" id="cd19438">
    <property type="entry name" value="lipocalin_Blc-like"/>
    <property type="match status" value="1"/>
</dbReference>
<dbReference type="Pfam" id="PF24976">
    <property type="entry name" value="Lipocalin_10"/>
    <property type="match status" value="1"/>
</dbReference>
<dbReference type="InterPro" id="IPR011545">
    <property type="entry name" value="DEAD/DEAH_box_helicase_dom"/>
</dbReference>
<dbReference type="InterPro" id="IPR047202">
    <property type="entry name" value="Lipocalin_Blc-like_dom"/>
</dbReference>
<keyword evidence="3 7" id="KW-0378">Hydrolase</keyword>
<dbReference type="InterPro" id="IPR012674">
    <property type="entry name" value="Calycin"/>
</dbReference>
<feature type="region of interest" description="Disordered" evidence="9">
    <location>
        <begin position="1"/>
        <end position="38"/>
    </location>
</feature>
<dbReference type="InterPro" id="IPR000629">
    <property type="entry name" value="RNA-helicase_DEAD-box_CS"/>
</dbReference>
<dbReference type="SMART" id="SM00487">
    <property type="entry name" value="DEXDc"/>
    <property type="match status" value="1"/>
</dbReference>
<evidence type="ECO:0000313" key="14">
    <source>
        <dbReference type="WBParaSite" id="scaffold7297_cov267.g11884"/>
    </source>
</evidence>
<accession>A0A915N6J0</accession>
<protein>
    <recommendedName>
        <fullName evidence="1">RNA helicase</fullName>
        <ecNumber evidence="1">3.6.4.13</ecNumber>
    </recommendedName>
</protein>
<dbReference type="GO" id="GO:0003676">
    <property type="term" value="F:nucleic acid binding"/>
    <property type="evidence" value="ECO:0007669"/>
    <property type="project" value="InterPro"/>
</dbReference>
<reference evidence="14" key="1">
    <citation type="submission" date="2022-11" db="UniProtKB">
        <authorList>
            <consortium name="WormBaseParasite"/>
        </authorList>
    </citation>
    <scope>IDENTIFICATION</scope>
</reference>
<keyword evidence="8" id="KW-0175">Coiled coil</keyword>
<evidence type="ECO:0000256" key="5">
    <source>
        <dbReference type="ARBA" id="ARBA00022840"/>
    </source>
</evidence>
<dbReference type="SMART" id="SM00490">
    <property type="entry name" value="HELICc"/>
    <property type="match status" value="1"/>
</dbReference>
<proteinExistence type="inferred from homology"/>
<dbReference type="Gene3D" id="2.40.128.20">
    <property type="match status" value="1"/>
</dbReference>
<evidence type="ECO:0000256" key="3">
    <source>
        <dbReference type="ARBA" id="ARBA00022801"/>
    </source>
</evidence>
<organism evidence="13 14">
    <name type="scientific">Meloidogyne javanica</name>
    <name type="common">Root-knot nematode worm</name>
    <dbReference type="NCBI Taxonomy" id="6303"/>
    <lineage>
        <taxon>Eukaryota</taxon>
        <taxon>Metazoa</taxon>
        <taxon>Ecdysozoa</taxon>
        <taxon>Nematoda</taxon>
        <taxon>Chromadorea</taxon>
        <taxon>Rhabditida</taxon>
        <taxon>Tylenchina</taxon>
        <taxon>Tylenchomorpha</taxon>
        <taxon>Tylenchoidea</taxon>
        <taxon>Meloidogynidae</taxon>
        <taxon>Meloidogyninae</taxon>
        <taxon>Meloidogyne</taxon>
        <taxon>Meloidogyne incognita group</taxon>
    </lineage>
</organism>
<evidence type="ECO:0000256" key="7">
    <source>
        <dbReference type="RuleBase" id="RU000492"/>
    </source>
</evidence>
<evidence type="ECO:0000259" key="12">
    <source>
        <dbReference type="PROSITE" id="PS51195"/>
    </source>
</evidence>
<dbReference type="InterPro" id="IPR056868">
    <property type="entry name" value="Lipocalin_dom_nem"/>
</dbReference>
<keyword evidence="5 7" id="KW-0067">ATP-binding</keyword>
<dbReference type="EC" id="3.6.4.13" evidence="1"/>
<keyword evidence="13" id="KW-1185">Reference proteome</keyword>
<dbReference type="InterPro" id="IPR014014">
    <property type="entry name" value="RNA_helicase_DEAD_Q_motif"/>
</dbReference>
<evidence type="ECO:0000256" key="1">
    <source>
        <dbReference type="ARBA" id="ARBA00012552"/>
    </source>
</evidence>
<evidence type="ECO:0000256" key="2">
    <source>
        <dbReference type="ARBA" id="ARBA00022741"/>
    </source>
</evidence>
<evidence type="ECO:0000313" key="13">
    <source>
        <dbReference type="Proteomes" id="UP000887561"/>
    </source>
</evidence>
<feature type="short sequence motif" description="Q motif" evidence="6">
    <location>
        <begin position="384"/>
        <end position="412"/>
    </location>
</feature>
<dbReference type="InterPro" id="IPR027417">
    <property type="entry name" value="P-loop_NTPase"/>
</dbReference>
<evidence type="ECO:0000259" key="11">
    <source>
        <dbReference type="PROSITE" id="PS51194"/>
    </source>
</evidence>
<name>A0A915N6J0_MELJA</name>
<feature type="domain" description="Helicase C-terminal" evidence="11">
    <location>
        <begin position="523"/>
        <end position="668"/>
    </location>
</feature>
<feature type="domain" description="DEAD-box RNA helicase Q" evidence="12">
    <location>
        <begin position="384"/>
        <end position="412"/>
    </location>
</feature>
<dbReference type="SUPFAM" id="SSF52540">
    <property type="entry name" value="P-loop containing nucleoside triphosphate hydrolases"/>
    <property type="match status" value="2"/>
</dbReference>
<feature type="compositionally biased region" description="Polar residues" evidence="9">
    <location>
        <begin position="8"/>
        <end position="32"/>
    </location>
</feature>
<dbReference type="GO" id="GO:0003724">
    <property type="term" value="F:RNA helicase activity"/>
    <property type="evidence" value="ECO:0007669"/>
    <property type="project" value="UniProtKB-EC"/>
</dbReference>
<dbReference type="GO" id="GO:0005524">
    <property type="term" value="F:ATP binding"/>
    <property type="evidence" value="ECO:0007669"/>
    <property type="project" value="UniProtKB-KW"/>
</dbReference>
<feature type="coiled-coil region" evidence="8">
    <location>
        <begin position="671"/>
        <end position="698"/>
    </location>
</feature>
<dbReference type="PROSITE" id="PS51192">
    <property type="entry name" value="HELICASE_ATP_BIND_1"/>
    <property type="match status" value="1"/>
</dbReference>
<dbReference type="PANTHER" id="PTHR37437">
    <property type="entry name" value="LIPOCALIN-RELATED PROTEIN-RELATED"/>
    <property type="match status" value="1"/>
</dbReference>
<dbReference type="InterPro" id="IPR001650">
    <property type="entry name" value="Helicase_C-like"/>
</dbReference>
<evidence type="ECO:0000256" key="4">
    <source>
        <dbReference type="ARBA" id="ARBA00022806"/>
    </source>
</evidence>
<dbReference type="Proteomes" id="UP000887561">
    <property type="component" value="Unplaced"/>
</dbReference>
<evidence type="ECO:0000259" key="10">
    <source>
        <dbReference type="PROSITE" id="PS51192"/>
    </source>
</evidence>
<dbReference type="Gene3D" id="3.40.50.300">
    <property type="entry name" value="P-loop containing nucleotide triphosphate hydrolases"/>
    <property type="match status" value="2"/>
</dbReference>
<dbReference type="GO" id="GO:0043186">
    <property type="term" value="C:P granule"/>
    <property type="evidence" value="ECO:0007669"/>
    <property type="project" value="UniProtKB-ARBA"/>
</dbReference>
<evidence type="ECO:0000256" key="9">
    <source>
        <dbReference type="SAM" id="MobiDB-lite"/>
    </source>
</evidence>
<keyword evidence="2 7" id="KW-0547">Nucleotide-binding</keyword>
<keyword evidence="4 7" id="KW-0347">Helicase</keyword>
<evidence type="ECO:0000256" key="6">
    <source>
        <dbReference type="PROSITE-ProRule" id="PRU00552"/>
    </source>
</evidence>
<dbReference type="PROSITE" id="PS51194">
    <property type="entry name" value="HELICASE_CTER"/>
    <property type="match status" value="1"/>
</dbReference>